<protein>
    <recommendedName>
        <fullName evidence="6">Dihydrolipoamide acetyltransferase component of pyruvate dehydrogenase complex</fullName>
        <ecNumber evidence="6">2.3.1.-</ecNumber>
    </recommendedName>
</protein>
<evidence type="ECO:0000256" key="1">
    <source>
        <dbReference type="ARBA" id="ARBA00001938"/>
    </source>
</evidence>
<dbReference type="InterPro" id="IPR004167">
    <property type="entry name" value="PSBD"/>
</dbReference>
<dbReference type="PANTHER" id="PTHR43178:SF5">
    <property type="entry name" value="LIPOAMIDE ACYLTRANSFERASE COMPONENT OF BRANCHED-CHAIN ALPHA-KETO ACID DEHYDROGENASE COMPLEX, MITOCHONDRIAL"/>
    <property type="match status" value="1"/>
</dbReference>
<dbReference type="Gene3D" id="3.30.559.10">
    <property type="entry name" value="Chloramphenicol acetyltransferase-like domain"/>
    <property type="match status" value="1"/>
</dbReference>
<feature type="compositionally biased region" description="Gly residues" evidence="7">
    <location>
        <begin position="93"/>
        <end position="121"/>
    </location>
</feature>
<dbReference type="Gene3D" id="4.10.320.10">
    <property type="entry name" value="E3-binding domain"/>
    <property type="match status" value="1"/>
</dbReference>
<evidence type="ECO:0000256" key="2">
    <source>
        <dbReference type="ARBA" id="ARBA00007317"/>
    </source>
</evidence>
<feature type="compositionally biased region" description="Low complexity" evidence="7">
    <location>
        <begin position="80"/>
        <end position="92"/>
    </location>
</feature>
<keyword evidence="11" id="KW-1185">Reference proteome</keyword>
<dbReference type="EC" id="2.3.1.-" evidence="6"/>
<comment type="similarity">
    <text evidence="2 6">Belongs to the 2-oxoacid dehydrogenase family.</text>
</comment>
<comment type="caution">
    <text evidence="10">The sequence shown here is derived from an EMBL/GenBank/DDBJ whole genome shotgun (WGS) entry which is preliminary data.</text>
</comment>
<dbReference type="InterPro" id="IPR050743">
    <property type="entry name" value="2-oxoacid_DH_E2_comp"/>
</dbReference>
<dbReference type="Pfam" id="PF02817">
    <property type="entry name" value="E3_binding"/>
    <property type="match status" value="1"/>
</dbReference>
<dbReference type="InterPro" id="IPR023213">
    <property type="entry name" value="CAT-like_dom_sf"/>
</dbReference>
<dbReference type="InterPro" id="IPR011053">
    <property type="entry name" value="Single_hybrid_motif"/>
</dbReference>
<evidence type="ECO:0000256" key="4">
    <source>
        <dbReference type="ARBA" id="ARBA00022823"/>
    </source>
</evidence>
<evidence type="ECO:0000256" key="3">
    <source>
        <dbReference type="ARBA" id="ARBA00022679"/>
    </source>
</evidence>
<evidence type="ECO:0000259" key="8">
    <source>
        <dbReference type="PROSITE" id="PS50968"/>
    </source>
</evidence>
<dbReference type="SUPFAM" id="SSF47005">
    <property type="entry name" value="Peripheral subunit-binding domain of 2-oxo acid dehydrogenase complex"/>
    <property type="match status" value="1"/>
</dbReference>
<name>A0ABN0V321_9ACTN</name>
<evidence type="ECO:0000313" key="11">
    <source>
        <dbReference type="Proteomes" id="UP001500967"/>
    </source>
</evidence>
<dbReference type="PANTHER" id="PTHR43178">
    <property type="entry name" value="DIHYDROLIPOAMIDE ACETYLTRANSFERASE COMPONENT OF PYRUVATE DEHYDROGENASE COMPLEX"/>
    <property type="match status" value="1"/>
</dbReference>
<sequence>MADIRTFDLPDLGEGLTEGEILRWLVAAGDTVTLNQPIVEVETAKAAVEIPSPFAGVVTALHHEEGTTVEVGAPLIAIDTAPPDAGSGPTASPGGGDGAGGADSSGGGGEPASGDGGGEASGGRTPVLVGYGPRTGGPARRRARRHAAPEPENTPLGGSGLSGDRAEPAPDDTIPLLPTIPDALAAGAKPVRHGGLEMGRAAERAATAAGTVTALPTGGVHRAHATITARPRAKPPVRKLARDLGVDLASVSPTGPDGTVTREDVRAAADPATTAAATSPGSADPSAPLRGAELSAAAPGAPAGAGGEVASVESVGAAAVLGGARERRVPVRGVRKLTAEAMVHSVATAPHVTEWLTVDVTRTLRAVERLRTNKAFADVRVNPLLLVAKAVTLATRRHPELNASWVDGPDGAEIVLKDYVNLGIAAATPRGLLVPNIKDAGRLGLPELAAALDSLVSVAKAGRTPPADLTGGTITITNVGVFGVDAGTPILNPGEAAILCVGQIAERPWVHKGVVKPRSICQLALSFDHRIVDGEGGSKFLADIGRFLEDPEGTALAWS</sequence>
<dbReference type="Pfam" id="PF00198">
    <property type="entry name" value="2-oxoacid_dh"/>
    <property type="match status" value="1"/>
</dbReference>
<feature type="region of interest" description="Disordered" evidence="7">
    <location>
        <begin position="78"/>
        <end position="171"/>
    </location>
</feature>
<comment type="cofactor">
    <cofactor evidence="1 6">
        <name>(R)-lipoate</name>
        <dbReference type="ChEBI" id="CHEBI:83088"/>
    </cofactor>
</comment>
<evidence type="ECO:0000313" key="10">
    <source>
        <dbReference type="EMBL" id="GAA0272841.1"/>
    </source>
</evidence>
<dbReference type="SUPFAM" id="SSF52777">
    <property type="entry name" value="CoA-dependent acyltransferases"/>
    <property type="match status" value="1"/>
</dbReference>
<dbReference type="Gene3D" id="2.40.50.100">
    <property type="match status" value="1"/>
</dbReference>
<keyword evidence="5 6" id="KW-0012">Acyltransferase</keyword>
<dbReference type="InterPro" id="IPR036625">
    <property type="entry name" value="E3-bd_dom_sf"/>
</dbReference>
<feature type="region of interest" description="Disordered" evidence="7">
    <location>
        <begin position="270"/>
        <end position="290"/>
    </location>
</feature>
<evidence type="ECO:0000256" key="7">
    <source>
        <dbReference type="SAM" id="MobiDB-lite"/>
    </source>
</evidence>
<gene>
    <name evidence="10" type="ORF">GCM10009539_70320</name>
</gene>
<dbReference type="Pfam" id="PF00364">
    <property type="entry name" value="Biotin_lipoyl"/>
    <property type="match status" value="1"/>
</dbReference>
<keyword evidence="3 6" id="KW-0808">Transferase</keyword>
<evidence type="ECO:0000256" key="6">
    <source>
        <dbReference type="RuleBase" id="RU003423"/>
    </source>
</evidence>
<dbReference type="PROSITE" id="PS50968">
    <property type="entry name" value="BIOTINYL_LIPOYL"/>
    <property type="match status" value="1"/>
</dbReference>
<feature type="domain" description="Peripheral subunit-binding (PSBD)" evidence="9">
    <location>
        <begin position="232"/>
        <end position="269"/>
    </location>
</feature>
<dbReference type="InterPro" id="IPR001078">
    <property type="entry name" value="2-oxoacid_DH_actylTfrase"/>
</dbReference>
<reference evidence="10 11" key="1">
    <citation type="journal article" date="2019" name="Int. J. Syst. Evol. Microbiol.">
        <title>The Global Catalogue of Microorganisms (GCM) 10K type strain sequencing project: providing services to taxonomists for standard genome sequencing and annotation.</title>
        <authorList>
            <consortium name="The Broad Institute Genomics Platform"/>
            <consortium name="The Broad Institute Genome Sequencing Center for Infectious Disease"/>
            <person name="Wu L."/>
            <person name="Ma J."/>
        </authorList>
    </citation>
    <scope>NUCLEOTIDE SEQUENCE [LARGE SCALE GENOMIC DNA]</scope>
    <source>
        <strain evidence="10 11">JCM 10425</strain>
    </source>
</reference>
<dbReference type="InterPro" id="IPR003016">
    <property type="entry name" value="2-oxoA_DH_lipoyl-BS"/>
</dbReference>
<dbReference type="CDD" id="cd06849">
    <property type="entry name" value="lipoyl_domain"/>
    <property type="match status" value="1"/>
</dbReference>
<evidence type="ECO:0000256" key="5">
    <source>
        <dbReference type="ARBA" id="ARBA00023315"/>
    </source>
</evidence>
<dbReference type="EMBL" id="BAAAGX010000032">
    <property type="protein sequence ID" value="GAA0272841.1"/>
    <property type="molecule type" value="Genomic_DNA"/>
</dbReference>
<dbReference type="PROSITE" id="PS51826">
    <property type="entry name" value="PSBD"/>
    <property type="match status" value="1"/>
</dbReference>
<dbReference type="Proteomes" id="UP001500967">
    <property type="component" value="Unassembled WGS sequence"/>
</dbReference>
<organism evidence="10 11">
    <name type="scientific">Cryptosporangium japonicum</name>
    <dbReference type="NCBI Taxonomy" id="80872"/>
    <lineage>
        <taxon>Bacteria</taxon>
        <taxon>Bacillati</taxon>
        <taxon>Actinomycetota</taxon>
        <taxon>Actinomycetes</taxon>
        <taxon>Cryptosporangiales</taxon>
        <taxon>Cryptosporangiaceae</taxon>
        <taxon>Cryptosporangium</taxon>
    </lineage>
</organism>
<dbReference type="RefSeq" id="WP_344653265.1">
    <property type="nucleotide sequence ID" value="NZ_BAAAGX010000032.1"/>
</dbReference>
<feature type="domain" description="Lipoyl-binding" evidence="8">
    <location>
        <begin position="4"/>
        <end position="79"/>
    </location>
</feature>
<dbReference type="SUPFAM" id="SSF51230">
    <property type="entry name" value="Single hybrid motif"/>
    <property type="match status" value="1"/>
</dbReference>
<evidence type="ECO:0000259" key="9">
    <source>
        <dbReference type="PROSITE" id="PS51826"/>
    </source>
</evidence>
<dbReference type="PROSITE" id="PS00189">
    <property type="entry name" value="LIPOYL"/>
    <property type="match status" value="1"/>
</dbReference>
<proteinExistence type="inferred from homology"/>
<dbReference type="InterPro" id="IPR000089">
    <property type="entry name" value="Biotin_lipoyl"/>
</dbReference>
<keyword evidence="4 6" id="KW-0450">Lipoyl</keyword>
<accession>A0ABN0V321</accession>